<dbReference type="Pfam" id="PF09335">
    <property type="entry name" value="VTT_dom"/>
    <property type="match status" value="1"/>
</dbReference>
<evidence type="ECO:0000256" key="10">
    <source>
        <dbReference type="SAM" id="MobiDB-lite"/>
    </source>
</evidence>
<evidence type="ECO:0000256" key="6">
    <source>
        <dbReference type="ARBA" id="ARBA00022692"/>
    </source>
</evidence>
<feature type="compositionally biased region" description="Pro residues" evidence="10">
    <location>
        <begin position="600"/>
        <end position="609"/>
    </location>
</feature>
<feature type="compositionally biased region" description="Polar residues" evidence="10">
    <location>
        <begin position="374"/>
        <end position="385"/>
    </location>
</feature>
<name>A0A8H5H941_9AGAR</name>
<feature type="transmembrane region" description="Helical" evidence="11">
    <location>
        <begin position="89"/>
        <end position="109"/>
    </location>
</feature>
<comment type="subcellular location">
    <subcellularLocation>
        <location evidence="2">Golgi apparatus membrane</location>
        <topology evidence="2">Multi-pass membrane protein</topology>
    </subcellularLocation>
</comment>
<evidence type="ECO:0000259" key="12">
    <source>
        <dbReference type="Pfam" id="PF09335"/>
    </source>
</evidence>
<dbReference type="EMBL" id="JAACJN010000073">
    <property type="protein sequence ID" value="KAF5378929.1"/>
    <property type="molecule type" value="Genomic_DNA"/>
</dbReference>
<evidence type="ECO:0000256" key="3">
    <source>
        <dbReference type="ARBA" id="ARBA00008640"/>
    </source>
</evidence>
<keyword evidence="9 11" id="KW-0472">Membrane</keyword>
<feature type="domain" description="VTT" evidence="12">
    <location>
        <begin position="154"/>
        <end position="268"/>
    </location>
</feature>
<accession>A0A8H5H941</accession>
<proteinExistence type="inferred from homology"/>
<evidence type="ECO:0000256" key="5">
    <source>
        <dbReference type="ARBA" id="ARBA00020673"/>
    </source>
</evidence>
<dbReference type="GO" id="GO:0000139">
    <property type="term" value="C:Golgi membrane"/>
    <property type="evidence" value="ECO:0007669"/>
    <property type="project" value="UniProtKB-SubCell"/>
</dbReference>
<evidence type="ECO:0000256" key="1">
    <source>
        <dbReference type="ARBA" id="ARBA00002978"/>
    </source>
</evidence>
<evidence type="ECO:0000256" key="7">
    <source>
        <dbReference type="ARBA" id="ARBA00022989"/>
    </source>
</evidence>
<keyword evidence="7 11" id="KW-1133">Transmembrane helix</keyword>
<protein>
    <recommendedName>
        <fullName evidence="4">Golgi apparatus membrane protein TVP38</fullName>
    </recommendedName>
    <alternativeName>
        <fullName evidence="5">Golgi apparatus membrane protein tvp38</fullName>
    </alternativeName>
</protein>
<feature type="transmembrane region" description="Helical" evidence="11">
    <location>
        <begin position="156"/>
        <end position="180"/>
    </location>
</feature>
<dbReference type="PANTHER" id="PTHR47549:SF2">
    <property type="entry name" value="GOLGI APPARATUS MEMBRANE PROTEIN TVP38"/>
    <property type="match status" value="1"/>
</dbReference>
<keyword evidence="14" id="KW-1185">Reference proteome</keyword>
<evidence type="ECO:0000256" key="8">
    <source>
        <dbReference type="ARBA" id="ARBA00023034"/>
    </source>
</evidence>
<dbReference type="OrthoDB" id="166803at2759"/>
<feature type="region of interest" description="Disordered" evidence="10">
    <location>
        <begin position="581"/>
        <end position="609"/>
    </location>
</feature>
<evidence type="ECO:0000313" key="14">
    <source>
        <dbReference type="Proteomes" id="UP000518752"/>
    </source>
</evidence>
<comment type="caution">
    <text evidence="13">The sequence shown here is derived from an EMBL/GenBank/DDBJ whole genome shotgun (WGS) entry which is preliminary data.</text>
</comment>
<organism evidence="13 14">
    <name type="scientific">Collybiopsis confluens</name>
    <dbReference type="NCBI Taxonomy" id="2823264"/>
    <lineage>
        <taxon>Eukaryota</taxon>
        <taxon>Fungi</taxon>
        <taxon>Dikarya</taxon>
        <taxon>Basidiomycota</taxon>
        <taxon>Agaricomycotina</taxon>
        <taxon>Agaricomycetes</taxon>
        <taxon>Agaricomycetidae</taxon>
        <taxon>Agaricales</taxon>
        <taxon>Marasmiineae</taxon>
        <taxon>Omphalotaceae</taxon>
        <taxon>Collybiopsis</taxon>
    </lineage>
</organism>
<evidence type="ECO:0000256" key="11">
    <source>
        <dbReference type="SAM" id="Phobius"/>
    </source>
</evidence>
<evidence type="ECO:0000313" key="13">
    <source>
        <dbReference type="EMBL" id="KAF5378929.1"/>
    </source>
</evidence>
<feature type="region of interest" description="Disordered" evidence="10">
    <location>
        <begin position="1"/>
        <end position="64"/>
    </location>
</feature>
<gene>
    <name evidence="13" type="ORF">D9757_008744</name>
</gene>
<feature type="compositionally biased region" description="Polar residues" evidence="10">
    <location>
        <begin position="1"/>
        <end position="23"/>
    </location>
</feature>
<keyword evidence="8" id="KW-0333">Golgi apparatus</keyword>
<feature type="transmembrane region" description="Helical" evidence="11">
    <location>
        <begin position="246"/>
        <end position="270"/>
    </location>
</feature>
<feature type="transmembrane region" description="Helical" evidence="11">
    <location>
        <begin position="282"/>
        <end position="303"/>
    </location>
</feature>
<sequence>MASSSYAAYDQPTHSQQYWNSNGDYPPSKSFNAPIDGRPNSHLSANIQLDRPGMNRTPSPTPSELRELSTTAIDFKAMMNWRYWFRREWLVYYIVGTIAATLTILMTVFHDQIVTWLHPVTQRIQHLKAGNVEVGWLVPIAILFVLSFPPLFGHEIIAVLCGLVWGLWIGFAIVCAGTFIGEVGNFYAFKYCCRARGDKLEKTKIPYACLARVVREGGFKIALIARLSAIPGHFTTAIFSTCGMNIFVFSIAAVLSLPKQFITVYFGVLFGQSGQQTTKQKIISDSVVAITILITIGACWYILRKMNQAKPGVIYDRRKARQAKLMGQGIYGTPSSNSSETFNPNTSETNIPLTAQKPSYGYGSGSGQAYPFSPQYQRSNNSGNPTVYAPKPQHRYENENGNQYSDPTEFSGHVAPGAATTPSYSYIPTRQTSDEVEFDAAGPSEVISSQQHQSPRIPPGVPRTQSPEAIPPQTTSSYPQIQPPPQSPYSYPTPASHPVSSPPLSNPYTSSHSYHQPPAVHTPVLPYNNTSAGVIPTAGFQSHPSSPVVTGIHSPVVATPPTQYITPHAYTSHAYEPTDATYHSAMASSDSDGFSHEYKPPPGPPPSYR</sequence>
<evidence type="ECO:0000256" key="4">
    <source>
        <dbReference type="ARBA" id="ARBA00013533"/>
    </source>
</evidence>
<dbReference type="InterPro" id="IPR051076">
    <property type="entry name" value="Golgi_membrane_TVP38/TMEM64"/>
</dbReference>
<feature type="compositionally biased region" description="Polar residues" evidence="10">
    <location>
        <begin position="399"/>
        <end position="408"/>
    </location>
</feature>
<feature type="region of interest" description="Disordered" evidence="10">
    <location>
        <begin position="445"/>
        <end position="523"/>
    </location>
</feature>
<feature type="transmembrane region" description="Helical" evidence="11">
    <location>
        <begin position="129"/>
        <end position="149"/>
    </location>
</feature>
<comment type="function">
    <text evidence="1">Golgi membrane protein involved in vesicular trafficking and spindle migration.</text>
</comment>
<feature type="compositionally biased region" description="Polar residues" evidence="10">
    <location>
        <begin position="333"/>
        <end position="357"/>
    </location>
</feature>
<dbReference type="PANTHER" id="PTHR47549">
    <property type="entry name" value="GOLGI APPARATUS MEMBRANE PROTEIN TVP38-RELATED"/>
    <property type="match status" value="1"/>
</dbReference>
<evidence type="ECO:0000256" key="2">
    <source>
        <dbReference type="ARBA" id="ARBA00004653"/>
    </source>
</evidence>
<evidence type="ECO:0000256" key="9">
    <source>
        <dbReference type="ARBA" id="ARBA00023136"/>
    </source>
</evidence>
<feature type="compositionally biased region" description="Low complexity" evidence="10">
    <location>
        <begin position="471"/>
        <end position="480"/>
    </location>
</feature>
<dbReference type="Proteomes" id="UP000518752">
    <property type="component" value="Unassembled WGS sequence"/>
</dbReference>
<comment type="similarity">
    <text evidence="3">Belongs to the TVP38/TMEM64 family.</text>
</comment>
<keyword evidence="6 11" id="KW-0812">Transmembrane</keyword>
<dbReference type="AlphaFoldDB" id="A0A8H5H941"/>
<reference evidence="13 14" key="1">
    <citation type="journal article" date="2020" name="ISME J.">
        <title>Uncovering the hidden diversity of litter-decomposition mechanisms in mushroom-forming fungi.</title>
        <authorList>
            <person name="Floudas D."/>
            <person name="Bentzer J."/>
            <person name="Ahren D."/>
            <person name="Johansson T."/>
            <person name="Persson P."/>
            <person name="Tunlid A."/>
        </authorList>
    </citation>
    <scope>NUCLEOTIDE SEQUENCE [LARGE SCALE GENOMIC DNA]</scope>
    <source>
        <strain evidence="13 14">CBS 406.79</strain>
    </source>
</reference>
<dbReference type="InterPro" id="IPR032816">
    <property type="entry name" value="VTT_dom"/>
</dbReference>
<feature type="region of interest" description="Disordered" evidence="10">
    <location>
        <begin position="328"/>
        <end position="426"/>
    </location>
</feature>